<name>A0A0L0GAJ7_9EUKA</name>
<organism evidence="2 3">
    <name type="scientific">Sphaeroforma arctica JP610</name>
    <dbReference type="NCBI Taxonomy" id="667725"/>
    <lineage>
        <taxon>Eukaryota</taxon>
        <taxon>Ichthyosporea</taxon>
        <taxon>Ichthyophonida</taxon>
        <taxon>Sphaeroforma</taxon>
    </lineage>
</organism>
<keyword evidence="3" id="KW-1185">Reference proteome</keyword>
<gene>
    <name evidence="2" type="ORF">SARC_01921</name>
</gene>
<reference evidence="2 3" key="1">
    <citation type="submission" date="2011-02" db="EMBL/GenBank/DDBJ databases">
        <title>The Genome Sequence of Sphaeroforma arctica JP610.</title>
        <authorList>
            <consortium name="The Broad Institute Genome Sequencing Platform"/>
            <person name="Russ C."/>
            <person name="Cuomo C."/>
            <person name="Young S.K."/>
            <person name="Zeng Q."/>
            <person name="Gargeya S."/>
            <person name="Alvarado L."/>
            <person name="Berlin A."/>
            <person name="Chapman S.B."/>
            <person name="Chen Z."/>
            <person name="Freedman E."/>
            <person name="Gellesch M."/>
            <person name="Goldberg J."/>
            <person name="Griggs A."/>
            <person name="Gujja S."/>
            <person name="Heilman E."/>
            <person name="Heiman D."/>
            <person name="Howarth C."/>
            <person name="Mehta T."/>
            <person name="Neiman D."/>
            <person name="Pearson M."/>
            <person name="Roberts A."/>
            <person name="Saif S."/>
            <person name="Shea T."/>
            <person name="Shenoy N."/>
            <person name="Sisk P."/>
            <person name="Stolte C."/>
            <person name="Sykes S."/>
            <person name="White J."/>
            <person name="Yandava C."/>
            <person name="Burger G."/>
            <person name="Gray M.W."/>
            <person name="Holland P.W.H."/>
            <person name="King N."/>
            <person name="Lang F.B.F."/>
            <person name="Roger A.J."/>
            <person name="Ruiz-Trillo I."/>
            <person name="Haas B."/>
            <person name="Nusbaum C."/>
            <person name="Birren B."/>
        </authorList>
    </citation>
    <scope>NUCLEOTIDE SEQUENCE [LARGE SCALE GENOMIC DNA]</scope>
    <source>
        <strain evidence="2 3">JP610</strain>
    </source>
</reference>
<protein>
    <submittedName>
        <fullName evidence="2">Uncharacterized protein</fullName>
    </submittedName>
</protein>
<feature type="region of interest" description="Disordered" evidence="1">
    <location>
        <begin position="1"/>
        <end position="63"/>
    </location>
</feature>
<dbReference type="RefSeq" id="XP_014159831.1">
    <property type="nucleotide sequence ID" value="XM_014304356.1"/>
</dbReference>
<evidence type="ECO:0000313" key="3">
    <source>
        <dbReference type="Proteomes" id="UP000054560"/>
    </source>
</evidence>
<sequence>MLILNNMTGDTDSSGPGTDDETGVTDVKFDEKEVAALLQKTRGSKSNGGITEIANDSDTRRSD</sequence>
<evidence type="ECO:0000256" key="1">
    <source>
        <dbReference type="SAM" id="MobiDB-lite"/>
    </source>
</evidence>
<accession>A0A0L0GAJ7</accession>
<evidence type="ECO:0000313" key="2">
    <source>
        <dbReference type="EMBL" id="KNC85929.1"/>
    </source>
</evidence>
<dbReference type="EMBL" id="KQ241677">
    <property type="protein sequence ID" value="KNC85929.1"/>
    <property type="molecule type" value="Genomic_DNA"/>
</dbReference>
<feature type="compositionally biased region" description="Low complexity" evidence="1">
    <location>
        <begin position="8"/>
        <end position="17"/>
    </location>
</feature>
<dbReference type="GeneID" id="25902425"/>
<dbReference type="Proteomes" id="UP000054560">
    <property type="component" value="Unassembled WGS sequence"/>
</dbReference>
<dbReference type="AlphaFoldDB" id="A0A0L0GAJ7"/>
<proteinExistence type="predicted"/>